<feature type="compositionally biased region" description="Polar residues" evidence="1">
    <location>
        <begin position="74"/>
        <end position="91"/>
    </location>
</feature>
<dbReference type="InterPro" id="IPR013320">
    <property type="entry name" value="ConA-like_dom_sf"/>
</dbReference>
<dbReference type="Proteomes" id="UP001139648">
    <property type="component" value="Unassembled WGS sequence"/>
</dbReference>
<evidence type="ECO:0000313" key="3">
    <source>
        <dbReference type="Proteomes" id="UP001139648"/>
    </source>
</evidence>
<evidence type="ECO:0000313" key="2">
    <source>
        <dbReference type="EMBL" id="MCP2353144.1"/>
    </source>
</evidence>
<dbReference type="Gene3D" id="2.60.120.200">
    <property type="match status" value="1"/>
</dbReference>
<gene>
    <name evidence="2" type="ORF">HD597_000164</name>
</gene>
<reference evidence="2" key="1">
    <citation type="submission" date="2022-06" db="EMBL/GenBank/DDBJ databases">
        <title>Sequencing the genomes of 1000 actinobacteria strains.</title>
        <authorList>
            <person name="Klenk H.-P."/>
        </authorList>
    </citation>
    <scope>NUCLEOTIDE SEQUENCE</scope>
    <source>
        <strain evidence="2">DSM 46694</strain>
    </source>
</reference>
<evidence type="ECO:0000256" key="1">
    <source>
        <dbReference type="SAM" id="MobiDB-lite"/>
    </source>
</evidence>
<name>A0A9X2G5W0_9ACTN</name>
<feature type="compositionally biased region" description="Polar residues" evidence="1">
    <location>
        <begin position="99"/>
        <end position="112"/>
    </location>
</feature>
<keyword evidence="3" id="KW-1185">Reference proteome</keyword>
<protein>
    <recommendedName>
        <fullName evidence="4">LamG domain-containing protein</fullName>
    </recommendedName>
</protein>
<dbReference type="AlphaFoldDB" id="A0A9X2G5W0"/>
<dbReference type="SUPFAM" id="SSF49899">
    <property type="entry name" value="Concanavalin A-like lectins/glucanases"/>
    <property type="match status" value="1"/>
</dbReference>
<comment type="caution">
    <text evidence="2">The sequence shown here is derived from an EMBL/GenBank/DDBJ whole genome shotgun (WGS) entry which is preliminary data.</text>
</comment>
<feature type="region of interest" description="Disordered" evidence="1">
    <location>
        <begin position="74"/>
        <end position="112"/>
    </location>
</feature>
<evidence type="ECO:0008006" key="4">
    <source>
        <dbReference type="Google" id="ProtNLM"/>
    </source>
</evidence>
<sequence length="112" mass="12231">MNTWTHIAATLDGTYLRLYVNGTLVASKRENDPIKVTNAPVRIGRDLPQFNKQFKGRIDDIRIYRTALTPEQIQSDMNTPVAQAAGHSSRSAALMSGGPSASPQTYTAGQQL</sequence>
<organism evidence="2 3">
    <name type="scientific">Nonomuraea thailandensis</name>
    <dbReference type="NCBI Taxonomy" id="1188745"/>
    <lineage>
        <taxon>Bacteria</taxon>
        <taxon>Bacillati</taxon>
        <taxon>Actinomycetota</taxon>
        <taxon>Actinomycetes</taxon>
        <taxon>Streptosporangiales</taxon>
        <taxon>Streptosporangiaceae</taxon>
        <taxon>Nonomuraea</taxon>
    </lineage>
</organism>
<proteinExistence type="predicted"/>
<accession>A0A9X2G5W0</accession>
<dbReference type="Pfam" id="PF13385">
    <property type="entry name" value="Laminin_G_3"/>
    <property type="match status" value="1"/>
</dbReference>
<dbReference type="EMBL" id="JAMZEB010000001">
    <property type="protein sequence ID" value="MCP2353144.1"/>
    <property type="molecule type" value="Genomic_DNA"/>
</dbReference>